<protein>
    <submittedName>
        <fullName evidence="5">Sugar lactone lactonase YvrE</fullName>
    </submittedName>
</protein>
<evidence type="ECO:0000256" key="2">
    <source>
        <dbReference type="ARBA" id="ARBA00022801"/>
    </source>
</evidence>
<keyword evidence="2" id="KW-0378">Hydrolase</keyword>
<dbReference type="InterPro" id="IPR051262">
    <property type="entry name" value="SMP-30/CGR1_Lactonase"/>
</dbReference>
<dbReference type="PANTHER" id="PTHR47572">
    <property type="entry name" value="LIPOPROTEIN-RELATED"/>
    <property type="match status" value="1"/>
</dbReference>
<dbReference type="InterPro" id="IPR013658">
    <property type="entry name" value="SGL"/>
</dbReference>
<evidence type="ECO:0000256" key="1">
    <source>
        <dbReference type="ARBA" id="ARBA00008853"/>
    </source>
</evidence>
<reference evidence="5 6" key="1">
    <citation type="submission" date="2023-07" db="EMBL/GenBank/DDBJ databases">
        <title>Comparative genomics of wheat-associated soil bacteria to identify genetic determinants of phenazine resistance.</title>
        <authorList>
            <person name="Mouncey N."/>
        </authorList>
    </citation>
    <scope>NUCLEOTIDE SEQUENCE [LARGE SCALE GENOMIC DNA]</scope>
    <source>
        <strain evidence="5 6">W1I3</strain>
    </source>
</reference>
<keyword evidence="6" id="KW-1185">Reference proteome</keyword>
<comment type="similarity">
    <text evidence="1">Belongs to the SMP-30/CGR1 family.</text>
</comment>
<evidence type="ECO:0000313" key="6">
    <source>
        <dbReference type="Proteomes" id="UP001236806"/>
    </source>
</evidence>
<sequence length="276" mass="28851">MLRVDTEGKTASPIYTDDRSALTSAQFNPQNGRLYVTDFLGGAVRSMTANGQDAQEVFAGPVDGTPMQPDDISFDAAGNLFIADAAGARAPYWDASGRIIRVDGATAEAKALASGLESPNGVAFSPSNNAVWVSLNTGNRVDHLTLSKDGKSIAAAHPAIYASVGQAQVDSIAVDAEGNLYVGLHNRPEILIYDPNGQLLQTITLPAKDTAGLSSATNVAINPAPPRPTPPSVEPMGVFSTHSMLWQKGYDSPTAADDNSALAGSDWQAKPKSDRV</sequence>
<comment type="caution">
    <text evidence="5">The sequence shown here is derived from an EMBL/GenBank/DDBJ whole genome shotgun (WGS) entry which is preliminary data.</text>
</comment>
<organism evidence="5 6">
    <name type="scientific">Pseudarthrobacter siccitolerans</name>
    <dbReference type="NCBI Taxonomy" id="861266"/>
    <lineage>
        <taxon>Bacteria</taxon>
        <taxon>Bacillati</taxon>
        <taxon>Actinomycetota</taxon>
        <taxon>Actinomycetes</taxon>
        <taxon>Micrococcales</taxon>
        <taxon>Micrococcaceae</taxon>
        <taxon>Pseudarthrobacter</taxon>
    </lineage>
</organism>
<dbReference type="Pfam" id="PF08450">
    <property type="entry name" value="SGL"/>
    <property type="match status" value="1"/>
</dbReference>
<dbReference type="SUPFAM" id="SSF63829">
    <property type="entry name" value="Calcium-dependent phosphotriesterase"/>
    <property type="match status" value="1"/>
</dbReference>
<evidence type="ECO:0000313" key="5">
    <source>
        <dbReference type="EMBL" id="MDQ0675080.1"/>
    </source>
</evidence>
<dbReference type="RefSeq" id="WP_306637090.1">
    <property type="nucleotide sequence ID" value="NZ_JAUSXB010000001.1"/>
</dbReference>
<feature type="domain" description="SMP-30/Gluconolactonase/LRE-like region" evidence="4">
    <location>
        <begin position="18"/>
        <end position="209"/>
    </location>
</feature>
<name>A0ABU0PMA9_9MICC</name>
<evidence type="ECO:0000259" key="4">
    <source>
        <dbReference type="Pfam" id="PF08450"/>
    </source>
</evidence>
<dbReference type="Gene3D" id="2.120.10.30">
    <property type="entry name" value="TolB, C-terminal domain"/>
    <property type="match status" value="1"/>
</dbReference>
<dbReference type="PANTHER" id="PTHR47572:SF4">
    <property type="entry name" value="LACTONASE DRP35"/>
    <property type="match status" value="1"/>
</dbReference>
<dbReference type="InterPro" id="IPR011042">
    <property type="entry name" value="6-blade_b-propeller_TolB-like"/>
</dbReference>
<proteinExistence type="inferred from homology"/>
<evidence type="ECO:0000256" key="3">
    <source>
        <dbReference type="SAM" id="MobiDB-lite"/>
    </source>
</evidence>
<accession>A0ABU0PMA9</accession>
<dbReference type="EMBL" id="JAUSXB010000001">
    <property type="protein sequence ID" value="MDQ0675080.1"/>
    <property type="molecule type" value="Genomic_DNA"/>
</dbReference>
<feature type="region of interest" description="Disordered" evidence="3">
    <location>
        <begin position="249"/>
        <end position="276"/>
    </location>
</feature>
<gene>
    <name evidence="5" type="ORF">QFZ36_002641</name>
</gene>
<dbReference type="Proteomes" id="UP001236806">
    <property type="component" value="Unassembled WGS sequence"/>
</dbReference>